<keyword evidence="2" id="KW-1185">Reference proteome</keyword>
<accession>A0A3M7Q4R5</accession>
<dbReference type="AlphaFoldDB" id="A0A3M7Q4R5"/>
<gene>
    <name evidence="1" type="ORF">BpHYR1_028552</name>
</gene>
<sequence length="112" mass="12501">MPARLSAKISATLYLSLIDLFSTVRVIDSTLDLFPFSRTCWGRVTIGLFLLVIENKTLESESALLMVFVKSLTSWFSASLFEIRLGSTFLEESSVLNFCQSTFETALIVCSN</sequence>
<organism evidence="1 2">
    <name type="scientific">Brachionus plicatilis</name>
    <name type="common">Marine rotifer</name>
    <name type="synonym">Brachionus muelleri</name>
    <dbReference type="NCBI Taxonomy" id="10195"/>
    <lineage>
        <taxon>Eukaryota</taxon>
        <taxon>Metazoa</taxon>
        <taxon>Spiralia</taxon>
        <taxon>Gnathifera</taxon>
        <taxon>Rotifera</taxon>
        <taxon>Eurotatoria</taxon>
        <taxon>Monogononta</taxon>
        <taxon>Pseudotrocha</taxon>
        <taxon>Ploima</taxon>
        <taxon>Brachionidae</taxon>
        <taxon>Brachionus</taxon>
    </lineage>
</organism>
<evidence type="ECO:0000313" key="1">
    <source>
        <dbReference type="EMBL" id="RNA06380.1"/>
    </source>
</evidence>
<evidence type="ECO:0000313" key="2">
    <source>
        <dbReference type="Proteomes" id="UP000276133"/>
    </source>
</evidence>
<name>A0A3M7Q4R5_BRAPC</name>
<dbReference type="EMBL" id="REGN01007416">
    <property type="protein sequence ID" value="RNA06380.1"/>
    <property type="molecule type" value="Genomic_DNA"/>
</dbReference>
<comment type="caution">
    <text evidence="1">The sequence shown here is derived from an EMBL/GenBank/DDBJ whole genome shotgun (WGS) entry which is preliminary data.</text>
</comment>
<dbReference type="Proteomes" id="UP000276133">
    <property type="component" value="Unassembled WGS sequence"/>
</dbReference>
<reference evidence="1 2" key="1">
    <citation type="journal article" date="2018" name="Sci. Rep.">
        <title>Genomic signatures of local adaptation to the degree of environmental predictability in rotifers.</title>
        <authorList>
            <person name="Franch-Gras L."/>
            <person name="Hahn C."/>
            <person name="Garcia-Roger E.M."/>
            <person name="Carmona M.J."/>
            <person name="Serra M."/>
            <person name="Gomez A."/>
        </authorList>
    </citation>
    <scope>NUCLEOTIDE SEQUENCE [LARGE SCALE GENOMIC DNA]</scope>
    <source>
        <strain evidence="1">HYR1</strain>
    </source>
</reference>
<proteinExistence type="predicted"/>
<protein>
    <submittedName>
        <fullName evidence="1">Uncharacterized protein</fullName>
    </submittedName>
</protein>